<dbReference type="PANTHER" id="PTHR39209">
    <property type="match status" value="1"/>
</dbReference>
<dbReference type="GO" id="GO:0003723">
    <property type="term" value="F:RNA binding"/>
    <property type="evidence" value="ECO:0007669"/>
    <property type="project" value="InterPro"/>
</dbReference>
<reference evidence="3" key="1">
    <citation type="submission" date="2016-10" db="EMBL/GenBank/DDBJ databases">
        <authorList>
            <person name="Varghese N."/>
            <person name="Submissions S."/>
        </authorList>
    </citation>
    <scope>NUCLEOTIDE SEQUENCE [LARGE SCALE GENOMIC DNA]</scope>
    <source>
        <strain evidence="3">KCTC 32247</strain>
    </source>
</reference>
<keyword evidence="3" id="KW-1185">Reference proteome</keyword>
<dbReference type="InterPro" id="IPR005146">
    <property type="entry name" value="B3/B4_tRNA-bd"/>
</dbReference>
<dbReference type="EMBL" id="LT629751">
    <property type="protein sequence ID" value="SDS38207.1"/>
    <property type="molecule type" value="Genomic_DNA"/>
</dbReference>
<dbReference type="InterPro" id="IPR020825">
    <property type="entry name" value="Phe-tRNA_synthase-like_B3/B4"/>
</dbReference>
<name>A0A1H1RR49_9PSED</name>
<dbReference type="OrthoDB" id="276580at2"/>
<organism evidence="2 3">
    <name type="scientific">Pseudomonas oryzae</name>
    <dbReference type="NCBI Taxonomy" id="1392877"/>
    <lineage>
        <taxon>Bacteria</taxon>
        <taxon>Pseudomonadati</taxon>
        <taxon>Pseudomonadota</taxon>
        <taxon>Gammaproteobacteria</taxon>
        <taxon>Pseudomonadales</taxon>
        <taxon>Pseudomonadaceae</taxon>
        <taxon>Pseudomonas</taxon>
    </lineage>
</organism>
<dbReference type="Proteomes" id="UP000243359">
    <property type="component" value="Chromosome I"/>
</dbReference>
<dbReference type="AlphaFoldDB" id="A0A1H1RR49"/>
<dbReference type="SUPFAM" id="SSF56037">
    <property type="entry name" value="PheT/TilS domain"/>
    <property type="match status" value="1"/>
</dbReference>
<protein>
    <submittedName>
        <fullName evidence="2">B3/B4 domain-containing protein (DNA/RNA-binding domain of Phe-tRNA-synthetase)</fullName>
    </submittedName>
</protein>
<evidence type="ECO:0000259" key="1">
    <source>
        <dbReference type="Pfam" id="PF03483"/>
    </source>
</evidence>
<dbReference type="PANTHER" id="PTHR39209:SF2">
    <property type="entry name" value="CYTOPLASMIC PROTEIN"/>
    <property type="match status" value="1"/>
</dbReference>
<gene>
    <name evidence="2" type="ORF">SAMN05216221_1697</name>
</gene>
<feature type="domain" description="B3/B4 tRNA-binding" evidence="1">
    <location>
        <begin position="66"/>
        <end position="188"/>
    </location>
</feature>
<evidence type="ECO:0000313" key="2">
    <source>
        <dbReference type="EMBL" id="SDS38207.1"/>
    </source>
</evidence>
<dbReference type="Gene3D" id="3.50.40.10">
    <property type="entry name" value="Phenylalanyl-trna Synthetase, Chain B, domain 3"/>
    <property type="match status" value="1"/>
</dbReference>
<evidence type="ECO:0000313" key="3">
    <source>
        <dbReference type="Proteomes" id="UP000243359"/>
    </source>
</evidence>
<dbReference type="RefSeq" id="WP_090348529.1">
    <property type="nucleotide sequence ID" value="NZ_LT629751.1"/>
</dbReference>
<dbReference type="GO" id="GO:0004826">
    <property type="term" value="F:phenylalanine-tRNA ligase activity"/>
    <property type="evidence" value="ECO:0007669"/>
    <property type="project" value="InterPro"/>
</dbReference>
<sequence length="225" mass="24610">MLIPVFKLDTPADLGLKAIAFSVHGLDNRAPLPRLLERLASLRAAFDAEHSLSGQQGFHALRELIGRTPSAFPPLPQALFERYLAHGSLPAVSPLVDLYQQWSLNSGLSIWAHDLQHLRLPVSLALSRGGERFLVRRGLPPVRLPAGEYTYFDGDGQVLCRMEYLQSAATAVSAATRSALLVIQGHAQTDSDYLYAVAEGLKMDLRACCCGESANVRQPRRRAVA</sequence>
<dbReference type="Pfam" id="PF03483">
    <property type="entry name" value="B3_4"/>
    <property type="match status" value="1"/>
</dbReference>
<proteinExistence type="predicted"/>
<accession>A0A1H1RR49</accession>